<dbReference type="Gene3D" id="1.50.40.10">
    <property type="entry name" value="Mitochondrial carrier domain"/>
    <property type="match status" value="2"/>
</dbReference>
<feature type="transmembrane region" description="Helical" evidence="7">
    <location>
        <begin position="200"/>
        <end position="222"/>
    </location>
</feature>
<keyword evidence="7" id="KW-1133">Transmembrane helix</keyword>
<dbReference type="GO" id="GO:0005739">
    <property type="term" value="C:mitochondrion"/>
    <property type="evidence" value="ECO:0007669"/>
    <property type="project" value="InterPro"/>
</dbReference>
<organism evidence="8 9">
    <name type="scientific">Plectus sambesii</name>
    <dbReference type="NCBI Taxonomy" id="2011161"/>
    <lineage>
        <taxon>Eukaryota</taxon>
        <taxon>Metazoa</taxon>
        <taxon>Ecdysozoa</taxon>
        <taxon>Nematoda</taxon>
        <taxon>Chromadorea</taxon>
        <taxon>Plectida</taxon>
        <taxon>Plectina</taxon>
        <taxon>Plectoidea</taxon>
        <taxon>Plectidae</taxon>
        <taxon>Plectus</taxon>
    </lineage>
</organism>
<evidence type="ECO:0000256" key="7">
    <source>
        <dbReference type="SAM" id="Phobius"/>
    </source>
</evidence>
<dbReference type="InterPro" id="IPR023395">
    <property type="entry name" value="MCP_dom_sf"/>
</dbReference>
<accession>A0A914ULW5</accession>
<evidence type="ECO:0000256" key="5">
    <source>
        <dbReference type="PROSITE-ProRule" id="PRU00282"/>
    </source>
</evidence>
<keyword evidence="4 5" id="KW-0472">Membrane</keyword>
<keyword evidence="3 5" id="KW-0812">Transmembrane</keyword>
<proteinExistence type="inferred from homology"/>
<keyword evidence="6" id="KW-0813">Transport</keyword>
<name>A0A914ULW5_9BILA</name>
<dbReference type="Proteomes" id="UP000887566">
    <property type="component" value="Unplaced"/>
</dbReference>
<dbReference type="GO" id="GO:0009083">
    <property type="term" value="P:branched-chain amino acid catabolic process"/>
    <property type="evidence" value="ECO:0007669"/>
    <property type="project" value="InterPro"/>
</dbReference>
<protein>
    <submittedName>
        <fullName evidence="9">Solute carrier family 25 member 44</fullName>
    </submittedName>
</protein>
<evidence type="ECO:0000313" key="8">
    <source>
        <dbReference type="Proteomes" id="UP000887566"/>
    </source>
</evidence>
<evidence type="ECO:0000256" key="1">
    <source>
        <dbReference type="ARBA" id="ARBA00004141"/>
    </source>
</evidence>
<reference evidence="9" key="1">
    <citation type="submission" date="2022-11" db="UniProtKB">
        <authorList>
            <consortium name="WormBaseParasite"/>
        </authorList>
    </citation>
    <scope>IDENTIFICATION</scope>
</reference>
<feature type="repeat" description="Solcar" evidence="5">
    <location>
        <begin position="117"/>
        <end position="225"/>
    </location>
</feature>
<keyword evidence="8" id="KW-1185">Reference proteome</keyword>
<dbReference type="InterPro" id="IPR042164">
    <property type="entry name" value="SLC25A44"/>
</dbReference>
<feature type="repeat" description="Solcar" evidence="5">
    <location>
        <begin position="23"/>
        <end position="108"/>
    </location>
</feature>
<feature type="transmembrane region" description="Helical" evidence="7">
    <location>
        <begin position="27"/>
        <end position="49"/>
    </location>
</feature>
<feature type="repeat" description="Solcar" evidence="5">
    <location>
        <begin position="235"/>
        <end position="316"/>
    </location>
</feature>
<comment type="subcellular location">
    <subcellularLocation>
        <location evidence="1">Membrane</location>
        <topology evidence="1">Multi-pass membrane protein</topology>
    </subcellularLocation>
</comment>
<evidence type="ECO:0000256" key="4">
    <source>
        <dbReference type="ARBA" id="ARBA00023136"/>
    </source>
</evidence>
<dbReference type="AlphaFoldDB" id="A0A914ULW5"/>
<dbReference type="PANTHER" id="PTHR46314:SF4">
    <property type="entry name" value="SOLUTE CARRIER FAMILY 25 MEMBER 44"/>
    <property type="match status" value="1"/>
</dbReference>
<dbReference type="Pfam" id="PF00153">
    <property type="entry name" value="Mito_carr"/>
    <property type="match status" value="3"/>
</dbReference>
<evidence type="ECO:0000256" key="6">
    <source>
        <dbReference type="RuleBase" id="RU000488"/>
    </source>
</evidence>
<dbReference type="PROSITE" id="PS50920">
    <property type="entry name" value="SOLCAR"/>
    <property type="match status" value="3"/>
</dbReference>
<dbReference type="InterPro" id="IPR018108">
    <property type="entry name" value="MCP_transmembrane"/>
</dbReference>
<dbReference type="GO" id="GO:0015658">
    <property type="term" value="F:branched-chain amino acid transmembrane transporter activity"/>
    <property type="evidence" value="ECO:0007669"/>
    <property type="project" value="InterPro"/>
</dbReference>
<evidence type="ECO:0000313" key="9">
    <source>
        <dbReference type="WBParaSite" id="PSAMB.scaffold1093size36065.g10914.t1"/>
    </source>
</evidence>
<feature type="transmembrane region" description="Helical" evidence="7">
    <location>
        <begin position="118"/>
        <end position="138"/>
    </location>
</feature>
<dbReference type="GO" id="GO:0016020">
    <property type="term" value="C:membrane"/>
    <property type="evidence" value="ECO:0007669"/>
    <property type="project" value="UniProtKB-SubCell"/>
</dbReference>
<comment type="similarity">
    <text evidence="2 6">Belongs to the mitochondrial carrier (TC 2.A.29) family.</text>
</comment>
<dbReference type="WBParaSite" id="PSAMB.scaffold1093size36065.g10914.t1">
    <property type="protein sequence ID" value="PSAMB.scaffold1093size36065.g10914.t1"/>
    <property type="gene ID" value="PSAMB.scaffold1093size36065.g10914"/>
</dbReference>
<evidence type="ECO:0000256" key="3">
    <source>
        <dbReference type="ARBA" id="ARBA00022692"/>
    </source>
</evidence>
<dbReference type="PANTHER" id="PTHR46314">
    <property type="entry name" value="SOLUTE CARRIER FAMILY 25 MEMBER 44"/>
    <property type="match status" value="1"/>
</dbReference>
<dbReference type="SUPFAM" id="SSF103506">
    <property type="entry name" value="Mitochondrial carrier"/>
    <property type="match status" value="1"/>
</dbReference>
<evidence type="ECO:0000256" key="2">
    <source>
        <dbReference type="ARBA" id="ARBA00006375"/>
    </source>
</evidence>
<sequence>MASASSFDLENMPELRVIEWQHLNLSMFYPTALFSTWSVRTMLYPLAVVRSRLQLQKQHTVYRSTWHAFRSIAKHEGFRGLYKGFWVTFPQIGTSLIYTTVYERLRTFLQTDMGYSSVPFISSMAGGAAAMCSQVIFVPTDIIAQHMMIYNYADAFVGSNKSASVVHYMRSDGLLHKRTLGLRVIRAVYKVDGLYGFYRGFIASSFVYVPSCLVFWPVYYWVQDGMKRFRKEDAVLLVDQGVAAGLGGIASSIATNPFEMFRIRIQVHRTTYRDTLALMMNEEGLHVFTKGLWPRIVSNSIYSCIVMIGYELVKRACVLPEFKDAVKW</sequence>